<reference evidence="3 4" key="1">
    <citation type="journal article" date="2012" name="J. Bacteriol.">
        <title>Genome Sequence of Strain IMCC14465, Isolated from the East Sea, Belonging to the PS1 Clade of Alphaproteobacteria.</title>
        <authorList>
            <person name="Yang S.J."/>
            <person name="Kang I."/>
            <person name="Cho J.C."/>
        </authorList>
    </citation>
    <scope>NUCLEOTIDE SEQUENCE [LARGE SCALE GENOMIC DNA]</scope>
    <source>
        <strain evidence="3 4">IMCC14465</strain>
    </source>
</reference>
<dbReference type="OrthoDB" id="9806768at2"/>
<dbReference type="EMBL" id="ALYF01000012">
    <property type="protein sequence ID" value="EJW20397.1"/>
    <property type="molecule type" value="Genomic_DNA"/>
</dbReference>
<dbReference type="AlphaFoldDB" id="J9DTQ1"/>
<dbReference type="Pfam" id="PF02332">
    <property type="entry name" value="Phenol_Hydrox"/>
    <property type="match status" value="1"/>
</dbReference>
<dbReference type="Gene3D" id="1.10.620.20">
    <property type="entry name" value="Ribonucleotide Reductase, subunit A"/>
    <property type="match status" value="1"/>
</dbReference>
<evidence type="ECO:0000313" key="4">
    <source>
        <dbReference type="Proteomes" id="UP000004836"/>
    </source>
</evidence>
<dbReference type="GO" id="GO:0016709">
    <property type="term" value="F:oxidoreductase activity, acting on paired donors, with incorporation or reduction of molecular oxygen, NAD(P)H as one donor, and incorporation of one atom of oxygen"/>
    <property type="evidence" value="ECO:0007669"/>
    <property type="project" value="InterPro"/>
</dbReference>
<dbReference type="PIRSF" id="PIRSF000040">
    <property type="entry name" value="MMOH_comp"/>
    <property type="match status" value="1"/>
</dbReference>
<dbReference type="InterPro" id="IPR009078">
    <property type="entry name" value="Ferritin-like_SF"/>
</dbReference>
<dbReference type="InterPro" id="IPR012078">
    <property type="entry name" value="MP_mOase_hydro"/>
</dbReference>
<organism evidence="3 4">
    <name type="scientific">alpha proteobacterium IMCC14465</name>
    <dbReference type="NCBI Taxonomy" id="1220535"/>
    <lineage>
        <taxon>Bacteria</taxon>
        <taxon>Pseudomonadati</taxon>
        <taxon>Pseudomonadota</taxon>
        <taxon>Alphaproteobacteria</taxon>
        <taxon>PS1 clade</taxon>
    </lineage>
</organism>
<dbReference type="Proteomes" id="UP000004836">
    <property type="component" value="Unassembled WGS sequence"/>
</dbReference>
<keyword evidence="4" id="KW-1185">Reference proteome</keyword>
<dbReference type="InterPro" id="IPR012348">
    <property type="entry name" value="RNR-like"/>
</dbReference>
<gene>
    <name evidence="3" type="ORF">IMCC14465_18220</name>
</gene>
<dbReference type="eggNOG" id="ENOG502Z7Z9">
    <property type="taxonomic scope" value="Bacteria"/>
</dbReference>
<evidence type="ECO:0000313" key="3">
    <source>
        <dbReference type="EMBL" id="EJW20397.1"/>
    </source>
</evidence>
<keyword evidence="2" id="KW-0503">Monooxygenase</keyword>
<dbReference type="InterPro" id="IPR003430">
    <property type="entry name" value="Phenol_Hydrox"/>
</dbReference>
<dbReference type="CDD" id="cd01058">
    <property type="entry name" value="AAMH_B"/>
    <property type="match status" value="1"/>
</dbReference>
<keyword evidence="1" id="KW-0560">Oxidoreductase</keyword>
<evidence type="ECO:0000256" key="2">
    <source>
        <dbReference type="ARBA" id="ARBA00023033"/>
    </source>
</evidence>
<evidence type="ECO:0000256" key="1">
    <source>
        <dbReference type="ARBA" id="ARBA00023002"/>
    </source>
</evidence>
<dbReference type="STRING" id="1220535.IMCC14465_18220"/>
<proteinExistence type="predicted"/>
<accession>J9DTQ1</accession>
<sequence length="347" mass="40156">MSLDIKVNVIKPKRQTYGNIAERFGEDRPASRYEEATLDLEPKENFHYRPTWDPSFEIYDEGRTKIKMEDWYELKDPRQFYYGTYTINRNKMFEGADSQLNFVENRNFLSSVDAESRDLLKKILLPLRHYEWGANMNNMEITRFGSGTSVTQACAFDAMDRLGLAQLICRIGLIFDASMEDSDEDVAQKSDNASVTASCLHVTRVEWVGEDLWQPLRKAVENSLVLKDWFELFIAQNFVLDTLVYEFAHNHFDQFMSERGVQSASMMTEIFRTWFADRDRWVTAVIKRVVNESEENKTLISSWIDEWAEQALPAIGALADYAMPDKSGEITTACMDELDRKKSAIGL</sequence>
<dbReference type="PATRIC" id="fig|1220535.3.peg.1813"/>
<comment type="caution">
    <text evidence="3">The sequence shown here is derived from an EMBL/GenBank/DDBJ whole genome shotgun (WGS) entry which is preliminary data.</text>
</comment>
<dbReference type="SUPFAM" id="SSF47240">
    <property type="entry name" value="Ferritin-like"/>
    <property type="match status" value="1"/>
</dbReference>
<protein>
    <submittedName>
        <fullName evidence="3">Uncharacterized protein</fullName>
    </submittedName>
</protein>
<name>J9DTQ1_9PROT</name>